<feature type="domain" description="Fatty acid desaturase" evidence="2">
    <location>
        <begin position="48"/>
        <end position="152"/>
    </location>
</feature>
<dbReference type="PATRIC" id="fig|361041.3.peg.1577"/>
<comment type="caution">
    <text evidence="3">The sequence shown here is derived from an EMBL/GenBank/DDBJ whole genome shotgun (WGS) entry which is preliminary data.</text>
</comment>
<dbReference type="Pfam" id="PF00487">
    <property type="entry name" value="FA_desaturase"/>
    <property type="match status" value="1"/>
</dbReference>
<dbReference type="InterPro" id="IPR005804">
    <property type="entry name" value="FA_desaturase_dom"/>
</dbReference>
<organism evidence="3 4">
    <name type="scientific">Devosia soli</name>
    <dbReference type="NCBI Taxonomy" id="361041"/>
    <lineage>
        <taxon>Bacteria</taxon>
        <taxon>Pseudomonadati</taxon>
        <taxon>Pseudomonadota</taxon>
        <taxon>Alphaproteobacteria</taxon>
        <taxon>Hyphomicrobiales</taxon>
        <taxon>Devosiaceae</taxon>
        <taxon>Devosia</taxon>
    </lineage>
</organism>
<keyword evidence="1" id="KW-1133">Transmembrane helix</keyword>
<keyword evidence="1" id="KW-0472">Membrane</keyword>
<keyword evidence="1" id="KW-0812">Transmembrane</keyword>
<sequence length="253" mass="29543">MVTSSRDLRLSAKDTATGLVFAALIILAWVTVHISAIFFIDWTQDGLWLAAPFVIILQCWLSVGMFIIAHDSMHGTLAPQLPWLNKAIGRFCVFVYAGFSYEKLYENHHAHHRNAGTEDDPDFDAEHSSSFWPWYFKFFRHYFGWREFGILTVAVVAYLIILQERFPTMLVFWALPAILSSLQLFYFGTYRPHRIDETPFADRHRARSNDFSPLMSLLTCFHFGYHHEHHDAPWVPWWKLPAHRQTVLRANLS</sequence>
<dbReference type="GO" id="GO:0006629">
    <property type="term" value="P:lipid metabolic process"/>
    <property type="evidence" value="ECO:0007669"/>
    <property type="project" value="InterPro"/>
</dbReference>
<keyword evidence="4" id="KW-1185">Reference proteome</keyword>
<dbReference type="AlphaFoldDB" id="A0A0F5L9B2"/>
<dbReference type="Proteomes" id="UP000033514">
    <property type="component" value="Unassembled WGS sequence"/>
</dbReference>
<feature type="transmembrane region" description="Helical" evidence="1">
    <location>
        <begin position="168"/>
        <end position="187"/>
    </location>
</feature>
<dbReference type="OrthoDB" id="9792534at2"/>
<protein>
    <recommendedName>
        <fullName evidence="2">Fatty acid desaturase domain-containing protein</fullName>
    </recommendedName>
</protein>
<feature type="transmembrane region" description="Helical" evidence="1">
    <location>
        <begin position="46"/>
        <end position="69"/>
    </location>
</feature>
<feature type="transmembrane region" description="Helical" evidence="1">
    <location>
        <begin position="143"/>
        <end position="162"/>
    </location>
</feature>
<dbReference type="EMBL" id="LAJG01000022">
    <property type="protein sequence ID" value="KKB78197.1"/>
    <property type="molecule type" value="Genomic_DNA"/>
</dbReference>
<feature type="transmembrane region" description="Helical" evidence="1">
    <location>
        <begin position="20"/>
        <end position="40"/>
    </location>
</feature>
<evidence type="ECO:0000313" key="4">
    <source>
        <dbReference type="Proteomes" id="UP000033514"/>
    </source>
</evidence>
<evidence type="ECO:0000256" key="1">
    <source>
        <dbReference type="SAM" id="Phobius"/>
    </source>
</evidence>
<gene>
    <name evidence="3" type="ORF">VW35_11050</name>
</gene>
<name>A0A0F5L9B2_9HYPH</name>
<dbReference type="STRING" id="361041.VW35_11050"/>
<proteinExistence type="predicted"/>
<accession>A0A0F5L9B2</accession>
<evidence type="ECO:0000313" key="3">
    <source>
        <dbReference type="EMBL" id="KKB78197.1"/>
    </source>
</evidence>
<evidence type="ECO:0000259" key="2">
    <source>
        <dbReference type="Pfam" id="PF00487"/>
    </source>
</evidence>
<reference evidence="3 4" key="1">
    <citation type="submission" date="2015-03" db="EMBL/GenBank/DDBJ databases">
        <authorList>
            <person name="Hassan Y.I."/>
            <person name="Lepp D."/>
            <person name="Zhou T."/>
        </authorList>
    </citation>
    <scope>NUCLEOTIDE SEQUENCE [LARGE SCALE GENOMIC DNA]</scope>
    <source>
        <strain evidence="3 4">GH2-10</strain>
    </source>
</reference>